<dbReference type="Proteomes" id="UP000243105">
    <property type="component" value="Unassembled WGS sequence"/>
</dbReference>
<comment type="function">
    <text evidence="1 9">This protein is a component of the acetyl coenzyme A carboxylase complex; first, biotin carboxylase catalyzes the carboxylation of the carrier protein and then the transcarboxylase transfers the carboxyl group to form malonyl-CoA.</text>
</comment>
<feature type="domain" description="Lipoyl-binding" evidence="10">
    <location>
        <begin position="111"/>
        <end position="187"/>
    </location>
</feature>
<dbReference type="NCBIfam" id="TIGR00531">
    <property type="entry name" value="BCCP"/>
    <property type="match status" value="1"/>
</dbReference>
<keyword evidence="4 9" id="KW-0444">Lipid biosynthesis</keyword>
<gene>
    <name evidence="11" type="ORF">JGI25_00507</name>
</gene>
<evidence type="ECO:0000313" key="11">
    <source>
        <dbReference type="EMBL" id="CUS98986.1"/>
    </source>
</evidence>
<dbReference type="PANTHER" id="PTHR45266">
    <property type="entry name" value="OXALOACETATE DECARBOXYLASE ALPHA CHAIN"/>
    <property type="match status" value="1"/>
</dbReference>
<evidence type="ECO:0000256" key="3">
    <source>
        <dbReference type="ARBA" id="ARBA00017562"/>
    </source>
</evidence>
<dbReference type="PROSITE" id="PS50968">
    <property type="entry name" value="BIOTINYL_LIPOYL"/>
    <property type="match status" value="1"/>
</dbReference>
<evidence type="ECO:0000256" key="2">
    <source>
        <dbReference type="ARBA" id="ARBA00005194"/>
    </source>
</evidence>
<dbReference type="SUPFAM" id="SSF51230">
    <property type="entry name" value="Single hybrid motif"/>
    <property type="match status" value="1"/>
</dbReference>
<evidence type="ECO:0000256" key="4">
    <source>
        <dbReference type="ARBA" id="ARBA00022516"/>
    </source>
</evidence>
<name>A0A916LJ28_KRYT1</name>
<evidence type="ECO:0000313" key="12">
    <source>
        <dbReference type="Proteomes" id="UP000243105"/>
    </source>
</evidence>
<dbReference type="InterPro" id="IPR000089">
    <property type="entry name" value="Biotin_lipoyl"/>
</dbReference>
<evidence type="ECO:0000259" key="10">
    <source>
        <dbReference type="PROSITE" id="PS50968"/>
    </source>
</evidence>
<dbReference type="EMBL" id="CZVV01000021">
    <property type="protein sequence ID" value="CUS98986.1"/>
    <property type="molecule type" value="Genomic_DNA"/>
</dbReference>
<keyword evidence="7 9" id="KW-0275">Fatty acid biosynthesis</keyword>
<evidence type="ECO:0000256" key="6">
    <source>
        <dbReference type="ARBA" id="ARBA00023098"/>
    </source>
</evidence>
<reference evidence="11 12" key="1">
    <citation type="submission" date="2015-11" db="EMBL/GenBank/DDBJ databases">
        <authorList>
            <person name="Varghese N."/>
        </authorList>
    </citation>
    <scope>NUCLEOTIDE SEQUENCE [LARGE SCALE GENOMIC DNA]</scope>
    <source>
        <strain evidence="11 12">JGI-25</strain>
    </source>
</reference>
<evidence type="ECO:0000256" key="5">
    <source>
        <dbReference type="ARBA" id="ARBA00022832"/>
    </source>
</evidence>
<evidence type="ECO:0000256" key="8">
    <source>
        <dbReference type="ARBA" id="ARBA00023267"/>
    </source>
</evidence>
<dbReference type="Gene3D" id="2.40.50.100">
    <property type="match status" value="1"/>
</dbReference>
<dbReference type="InterPro" id="IPR001249">
    <property type="entry name" value="AcCoA_biotinCC"/>
</dbReference>
<dbReference type="Pfam" id="PF00364">
    <property type="entry name" value="Biotin_lipoyl"/>
    <property type="match status" value="1"/>
</dbReference>
<dbReference type="InterPro" id="IPR001882">
    <property type="entry name" value="Biotin_BS"/>
</dbReference>
<organism evidence="11 12">
    <name type="scientific">Kryptobacter tengchongensis</name>
    <dbReference type="NCBI Taxonomy" id="1643429"/>
    <lineage>
        <taxon>Bacteria</taxon>
        <taxon>Pseudomonadati</taxon>
        <taxon>Candidatus Kryptoniota</taxon>
        <taxon>Candidatus Kryptobacter</taxon>
    </lineage>
</organism>
<evidence type="ECO:0000256" key="7">
    <source>
        <dbReference type="ARBA" id="ARBA00023160"/>
    </source>
</evidence>
<accession>A0A916LJ28</accession>
<keyword evidence="8 9" id="KW-0092">Biotin</keyword>
<dbReference type="PANTHER" id="PTHR45266:SF3">
    <property type="entry name" value="OXALOACETATE DECARBOXYLASE ALPHA CHAIN"/>
    <property type="match status" value="1"/>
</dbReference>
<dbReference type="PROSITE" id="PS00188">
    <property type="entry name" value="BIOTIN"/>
    <property type="match status" value="1"/>
</dbReference>
<evidence type="ECO:0000256" key="9">
    <source>
        <dbReference type="RuleBase" id="RU364072"/>
    </source>
</evidence>
<evidence type="ECO:0000256" key="1">
    <source>
        <dbReference type="ARBA" id="ARBA00003761"/>
    </source>
</evidence>
<sequence>MDLNYIKELIKAVDESGVEEIEIEIEGSRLRISKNRKGQVNVSQSGSNSLPNYIPIPFPIYSPAGFVQQPMGITQTQMVAPPQSVTAPAEVKEEKTREKTEVPEVEIGKKYHEIKSPIVGTFYRAPAPDAEPYVKVGDEVFPGTVLCIVEAMKLMNEIESDVHGKIVKILVENAQPVEYGQPLFLIELLD</sequence>
<keyword evidence="6 9" id="KW-0443">Lipid metabolism</keyword>
<comment type="caution">
    <text evidence="11">The sequence shown here is derived from an EMBL/GenBank/DDBJ whole genome shotgun (WGS) entry which is preliminary data.</text>
</comment>
<dbReference type="GO" id="GO:0003989">
    <property type="term" value="F:acetyl-CoA carboxylase activity"/>
    <property type="evidence" value="ECO:0007669"/>
    <property type="project" value="InterPro"/>
</dbReference>
<dbReference type="InterPro" id="IPR011053">
    <property type="entry name" value="Single_hybrid_motif"/>
</dbReference>
<comment type="pathway">
    <text evidence="2 9">Lipid metabolism; fatty acid biosynthesis.</text>
</comment>
<keyword evidence="5 9" id="KW-0276">Fatty acid metabolism</keyword>
<protein>
    <recommendedName>
        <fullName evidence="3 9">Biotin carboxyl carrier protein of acetyl-CoA carboxylase</fullName>
    </recommendedName>
</protein>
<dbReference type="CDD" id="cd06850">
    <property type="entry name" value="biotinyl_domain"/>
    <property type="match status" value="1"/>
</dbReference>
<dbReference type="NCBIfam" id="NF005457">
    <property type="entry name" value="PRK07051.1"/>
    <property type="match status" value="1"/>
</dbReference>
<dbReference type="GO" id="GO:0006633">
    <property type="term" value="P:fatty acid biosynthetic process"/>
    <property type="evidence" value="ECO:0007669"/>
    <property type="project" value="UniProtKB-KW"/>
</dbReference>
<dbReference type="GO" id="GO:0009317">
    <property type="term" value="C:acetyl-CoA carboxylase complex"/>
    <property type="evidence" value="ECO:0007669"/>
    <property type="project" value="InterPro"/>
</dbReference>
<dbReference type="AlphaFoldDB" id="A0A916LJ28"/>
<dbReference type="PRINTS" id="PR01071">
    <property type="entry name" value="ACOABIOTINCC"/>
</dbReference>
<dbReference type="InterPro" id="IPR050709">
    <property type="entry name" value="Biotin_Carboxyl_Carrier/Decarb"/>
</dbReference>
<proteinExistence type="predicted"/>